<evidence type="ECO:0000259" key="2">
    <source>
        <dbReference type="Pfam" id="PF08711"/>
    </source>
</evidence>
<evidence type="ECO:0000256" key="1">
    <source>
        <dbReference type="SAM" id="MobiDB-lite"/>
    </source>
</evidence>
<dbReference type="InterPro" id="IPR017923">
    <property type="entry name" value="TFIIS_N"/>
</dbReference>
<dbReference type="VEuPathDB" id="FungiDB:SCHCODRAFT_01103724"/>
<dbReference type="EMBL" id="GL377311">
    <property type="protein sequence ID" value="EFI93365.1"/>
    <property type="molecule type" value="Genomic_DNA"/>
</dbReference>
<dbReference type="HOGENOM" id="CLU_877599_0_0_1"/>
<accession>D8QF76</accession>
<protein>
    <recommendedName>
        <fullName evidence="2">TFIIS N-terminal domain-containing protein</fullName>
    </recommendedName>
</protein>
<sequence length="338" mass="36401">MEAAEPTVELLREYKEQLMAAAAARDKLAGKTGGVPIRTTRGPWADTPQRSALGLAVGRLRDHETAEVSEKAKTLVIRWVAAAPARKRQESPSKSTQISQKANGFHRSRESTTFWLECDEEVFDEKDLVLETAFEHGKRSDIRNLARTDTGKKASASVSARSASIIDDAGAEAPKPSQDPQKPPRSTQPRTSSAHPTKLPAPPARTFGTDGLGDASALHEVPLRALTVELLYDALAAGAGDLPSRSLLPKAMSIEDALYIDTSPTSDDERTDASARTAHTDASARTAHTDAYVRYAHSAFIALSSASDFSTMRSDLLKGGLSAEDFVDYIMGEEDQVV</sequence>
<evidence type="ECO:0000313" key="4">
    <source>
        <dbReference type="Proteomes" id="UP000007431"/>
    </source>
</evidence>
<dbReference type="GeneID" id="9592038"/>
<proteinExistence type="predicted"/>
<gene>
    <name evidence="3" type="ORF">SCHCODRAFT_112507</name>
</gene>
<dbReference type="Pfam" id="PF08711">
    <property type="entry name" value="Med26"/>
    <property type="match status" value="1"/>
</dbReference>
<organism evidence="4">
    <name type="scientific">Schizophyllum commune (strain H4-8 / FGSC 9210)</name>
    <name type="common">Split gill fungus</name>
    <dbReference type="NCBI Taxonomy" id="578458"/>
    <lineage>
        <taxon>Eukaryota</taxon>
        <taxon>Fungi</taxon>
        <taxon>Dikarya</taxon>
        <taxon>Basidiomycota</taxon>
        <taxon>Agaricomycotina</taxon>
        <taxon>Agaricomycetes</taxon>
        <taxon>Agaricomycetidae</taxon>
        <taxon>Agaricales</taxon>
        <taxon>Schizophyllaceae</taxon>
        <taxon>Schizophyllum</taxon>
    </lineage>
</organism>
<dbReference type="RefSeq" id="XP_003028268.1">
    <property type="nucleotide sequence ID" value="XM_003028222.1"/>
</dbReference>
<feature type="region of interest" description="Disordered" evidence="1">
    <location>
        <begin position="84"/>
        <end position="106"/>
    </location>
</feature>
<dbReference type="InParanoid" id="D8QF76"/>
<evidence type="ECO:0000313" key="3">
    <source>
        <dbReference type="EMBL" id="EFI93365.1"/>
    </source>
</evidence>
<keyword evidence="4" id="KW-1185">Reference proteome</keyword>
<dbReference type="KEGG" id="scm:SCHCO_01103724"/>
<dbReference type="Proteomes" id="UP000007431">
    <property type="component" value="Unassembled WGS sequence"/>
</dbReference>
<feature type="region of interest" description="Disordered" evidence="1">
    <location>
        <begin position="262"/>
        <end position="282"/>
    </location>
</feature>
<feature type="compositionally biased region" description="Polar residues" evidence="1">
    <location>
        <begin position="178"/>
        <end position="195"/>
    </location>
</feature>
<feature type="domain" description="TFIIS N-terminal" evidence="2">
    <location>
        <begin position="49"/>
        <end position="79"/>
    </location>
</feature>
<feature type="region of interest" description="Disordered" evidence="1">
    <location>
        <begin position="167"/>
        <end position="210"/>
    </location>
</feature>
<feature type="compositionally biased region" description="Polar residues" evidence="1">
    <location>
        <begin position="92"/>
        <end position="102"/>
    </location>
</feature>
<name>D8QF76_SCHCM</name>
<dbReference type="OrthoDB" id="10487233at2759"/>
<dbReference type="AlphaFoldDB" id="D8QF76"/>
<feature type="non-terminal residue" evidence="3">
    <location>
        <position position="338"/>
    </location>
</feature>
<reference evidence="3 4" key="1">
    <citation type="journal article" date="2010" name="Nat. Biotechnol.">
        <title>Genome sequence of the model mushroom Schizophyllum commune.</title>
        <authorList>
            <person name="Ohm R.A."/>
            <person name="de Jong J.F."/>
            <person name="Lugones L.G."/>
            <person name="Aerts A."/>
            <person name="Kothe E."/>
            <person name="Stajich J.E."/>
            <person name="de Vries R.P."/>
            <person name="Record E."/>
            <person name="Levasseur A."/>
            <person name="Baker S.E."/>
            <person name="Bartholomew K.A."/>
            <person name="Coutinho P.M."/>
            <person name="Erdmann S."/>
            <person name="Fowler T.J."/>
            <person name="Gathman A.C."/>
            <person name="Lombard V."/>
            <person name="Henrissat B."/>
            <person name="Knabe N."/>
            <person name="Kuees U."/>
            <person name="Lilly W.W."/>
            <person name="Lindquist E."/>
            <person name="Lucas S."/>
            <person name="Magnuson J.K."/>
            <person name="Piumi F."/>
            <person name="Raudaskoski M."/>
            <person name="Salamov A."/>
            <person name="Schmutz J."/>
            <person name="Schwarze F.W.M.R."/>
            <person name="vanKuyk P.A."/>
            <person name="Horton J.S."/>
            <person name="Grigoriev I.V."/>
            <person name="Woesten H.A.B."/>
        </authorList>
    </citation>
    <scope>NUCLEOTIDE SEQUENCE [LARGE SCALE GENOMIC DNA]</scope>
    <source>
        <strain evidence="4">H4-8 / FGSC 9210</strain>
    </source>
</reference>